<dbReference type="Pfam" id="PF02518">
    <property type="entry name" value="HATPase_c"/>
    <property type="match status" value="1"/>
</dbReference>
<dbReference type="InterPro" id="IPR005467">
    <property type="entry name" value="His_kinase_dom"/>
</dbReference>
<name>A0A1M6CIV2_9CLOT</name>
<feature type="domain" description="Histidine kinase" evidence="13">
    <location>
        <begin position="274"/>
        <end position="485"/>
    </location>
</feature>
<dbReference type="InterPro" id="IPR036890">
    <property type="entry name" value="HATPase_C_sf"/>
</dbReference>
<evidence type="ECO:0000256" key="12">
    <source>
        <dbReference type="SAM" id="Phobius"/>
    </source>
</evidence>
<evidence type="ECO:0000259" key="14">
    <source>
        <dbReference type="PROSITE" id="PS50885"/>
    </source>
</evidence>
<feature type="coiled-coil region" evidence="11">
    <location>
        <begin position="240"/>
        <end position="274"/>
    </location>
</feature>
<evidence type="ECO:0000313" key="16">
    <source>
        <dbReference type="Proteomes" id="UP000184310"/>
    </source>
</evidence>
<feature type="transmembrane region" description="Helical" evidence="12">
    <location>
        <begin position="14"/>
        <end position="33"/>
    </location>
</feature>
<keyword evidence="4" id="KW-0597">Phosphoprotein</keyword>
<dbReference type="EC" id="2.7.13.3" evidence="3"/>
<dbReference type="SUPFAM" id="SSF158472">
    <property type="entry name" value="HAMP domain-like"/>
    <property type="match status" value="1"/>
</dbReference>
<keyword evidence="7" id="KW-0418">Kinase</keyword>
<gene>
    <name evidence="15" type="ORF">SAMN02745163_00478</name>
</gene>
<dbReference type="InterPro" id="IPR050398">
    <property type="entry name" value="HssS/ArlS-like"/>
</dbReference>
<keyword evidence="9" id="KW-0902">Two-component regulatory system</keyword>
<dbReference type="InterPro" id="IPR003594">
    <property type="entry name" value="HATPase_dom"/>
</dbReference>
<evidence type="ECO:0000256" key="9">
    <source>
        <dbReference type="ARBA" id="ARBA00023012"/>
    </source>
</evidence>
<dbReference type="PROSITE" id="PS50885">
    <property type="entry name" value="HAMP"/>
    <property type="match status" value="1"/>
</dbReference>
<comment type="catalytic activity">
    <reaction evidence="1">
        <text>ATP + protein L-histidine = ADP + protein N-phospho-L-histidine.</text>
        <dbReference type="EC" id="2.7.13.3"/>
    </reaction>
</comment>
<accession>A0A1M6CIV2</accession>
<dbReference type="InterPro" id="IPR036097">
    <property type="entry name" value="HisK_dim/P_sf"/>
</dbReference>
<dbReference type="SMART" id="SM00304">
    <property type="entry name" value="HAMP"/>
    <property type="match status" value="1"/>
</dbReference>
<evidence type="ECO:0000256" key="5">
    <source>
        <dbReference type="ARBA" id="ARBA00022679"/>
    </source>
</evidence>
<dbReference type="OrthoDB" id="9786919at2"/>
<evidence type="ECO:0000256" key="3">
    <source>
        <dbReference type="ARBA" id="ARBA00012438"/>
    </source>
</evidence>
<dbReference type="SUPFAM" id="SSF47384">
    <property type="entry name" value="Homodimeric domain of signal transducing histidine kinase"/>
    <property type="match status" value="1"/>
</dbReference>
<protein>
    <recommendedName>
        <fullName evidence="3">histidine kinase</fullName>
        <ecNumber evidence="3">2.7.13.3</ecNumber>
    </recommendedName>
</protein>
<dbReference type="STRING" id="1121302.SAMN02745163_00478"/>
<dbReference type="Pfam" id="PF00512">
    <property type="entry name" value="HisKA"/>
    <property type="match status" value="1"/>
</dbReference>
<feature type="domain" description="HAMP" evidence="14">
    <location>
        <begin position="200"/>
        <end position="252"/>
    </location>
</feature>
<dbReference type="PROSITE" id="PS50109">
    <property type="entry name" value="HIS_KIN"/>
    <property type="match status" value="1"/>
</dbReference>
<evidence type="ECO:0000313" key="15">
    <source>
        <dbReference type="EMBL" id="SHI60965.1"/>
    </source>
</evidence>
<evidence type="ECO:0000256" key="10">
    <source>
        <dbReference type="ARBA" id="ARBA00023136"/>
    </source>
</evidence>
<proteinExistence type="predicted"/>
<dbReference type="Gene3D" id="3.30.565.10">
    <property type="entry name" value="Histidine kinase-like ATPase, C-terminal domain"/>
    <property type="match status" value="1"/>
</dbReference>
<organism evidence="15 16">
    <name type="scientific">Clostridium cavendishii DSM 21758</name>
    <dbReference type="NCBI Taxonomy" id="1121302"/>
    <lineage>
        <taxon>Bacteria</taxon>
        <taxon>Bacillati</taxon>
        <taxon>Bacillota</taxon>
        <taxon>Clostridia</taxon>
        <taxon>Eubacteriales</taxon>
        <taxon>Clostridiaceae</taxon>
        <taxon>Clostridium</taxon>
    </lineage>
</organism>
<dbReference type="InterPro" id="IPR003660">
    <property type="entry name" value="HAMP_dom"/>
</dbReference>
<feature type="transmembrane region" description="Helical" evidence="12">
    <location>
        <begin position="176"/>
        <end position="199"/>
    </location>
</feature>
<dbReference type="Gene3D" id="6.10.340.10">
    <property type="match status" value="1"/>
</dbReference>
<dbReference type="InterPro" id="IPR003661">
    <property type="entry name" value="HisK_dim/P_dom"/>
</dbReference>
<dbReference type="AlphaFoldDB" id="A0A1M6CIV2"/>
<dbReference type="PANTHER" id="PTHR45528">
    <property type="entry name" value="SENSOR HISTIDINE KINASE CPXA"/>
    <property type="match status" value="1"/>
</dbReference>
<dbReference type="CDD" id="cd00082">
    <property type="entry name" value="HisKA"/>
    <property type="match status" value="1"/>
</dbReference>
<keyword evidence="6 12" id="KW-0812">Transmembrane</keyword>
<evidence type="ECO:0000256" key="4">
    <source>
        <dbReference type="ARBA" id="ARBA00022553"/>
    </source>
</evidence>
<dbReference type="SMART" id="SM00387">
    <property type="entry name" value="HATPase_c"/>
    <property type="match status" value="1"/>
</dbReference>
<evidence type="ECO:0000256" key="11">
    <source>
        <dbReference type="SAM" id="Coils"/>
    </source>
</evidence>
<dbReference type="SUPFAM" id="SSF55874">
    <property type="entry name" value="ATPase domain of HSP90 chaperone/DNA topoisomerase II/histidine kinase"/>
    <property type="match status" value="1"/>
</dbReference>
<evidence type="ECO:0000256" key="2">
    <source>
        <dbReference type="ARBA" id="ARBA00004141"/>
    </source>
</evidence>
<dbReference type="RefSeq" id="WP_072984919.1">
    <property type="nucleotide sequence ID" value="NZ_FQZB01000004.1"/>
</dbReference>
<evidence type="ECO:0000259" key="13">
    <source>
        <dbReference type="PROSITE" id="PS50109"/>
    </source>
</evidence>
<evidence type="ECO:0000256" key="6">
    <source>
        <dbReference type="ARBA" id="ARBA00022692"/>
    </source>
</evidence>
<dbReference type="EMBL" id="FQZB01000004">
    <property type="protein sequence ID" value="SHI60965.1"/>
    <property type="molecule type" value="Genomic_DNA"/>
</dbReference>
<evidence type="ECO:0000256" key="7">
    <source>
        <dbReference type="ARBA" id="ARBA00022777"/>
    </source>
</evidence>
<dbReference type="SMART" id="SM00388">
    <property type="entry name" value="HisKA"/>
    <property type="match status" value="1"/>
</dbReference>
<dbReference type="GO" id="GO:0000155">
    <property type="term" value="F:phosphorelay sensor kinase activity"/>
    <property type="evidence" value="ECO:0007669"/>
    <property type="project" value="InterPro"/>
</dbReference>
<keyword evidence="16" id="KW-1185">Reference proteome</keyword>
<dbReference type="PANTHER" id="PTHR45528:SF10">
    <property type="entry name" value="METHYL-ACCEPTING CHEMOTAXIS PROTEIN"/>
    <property type="match status" value="1"/>
</dbReference>
<comment type="subcellular location">
    <subcellularLocation>
        <location evidence="2">Membrane</location>
        <topology evidence="2">Multi-pass membrane protein</topology>
    </subcellularLocation>
</comment>
<keyword evidence="10 12" id="KW-0472">Membrane</keyword>
<keyword evidence="8 12" id="KW-1133">Transmembrane helix</keyword>
<dbReference type="CDD" id="cd06225">
    <property type="entry name" value="HAMP"/>
    <property type="match status" value="1"/>
</dbReference>
<reference evidence="15 16" key="1">
    <citation type="submission" date="2016-11" db="EMBL/GenBank/DDBJ databases">
        <authorList>
            <person name="Jaros S."/>
            <person name="Januszkiewicz K."/>
            <person name="Wedrychowicz H."/>
        </authorList>
    </citation>
    <scope>NUCLEOTIDE SEQUENCE [LARGE SCALE GENOMIC DNA]</scope>
    <source>
        <strain evidence="15 16">DSM 21758</strain>
    </source>
</reference>
<evidence type="ECO:0000256" key="1">
    <source>
        <dbReference type="ARBA" id="ARBA00000085"/>
    </source>
</evidence>
<dbReference type="Gene3D" id="1.10.287.130">
    <property type="match status" value="1"/>
</dbReference>
<keyword evidence="5" id="KW-0808">Transferase</keyword>
<dbReference type="Pfam" id="PF00672">
    <property type="entry name" value="HAMP"/>
    <property type="match status" value="1"/>
</dbReference>
<dbReference type="FunFam" id="1.10.287.130:FF:000001">
    <property type="entry name" value="Two-component sensor histidine kinase"/>
    <property type="match status" value="1"/>
</dbReference>
<dbReference type="Proteomes" id="UP000184310">
    <property type="component" value="Unassembled WGS sequence"/>
</dbReference>
<dbReference type="GO" id="GO:0005886">
    <property type="term" value="C:plasma membrane"/>
    <property type="evidence" value="ECO:0007669"/>
    <property type="project" value="TreeGrafter"/>
</dbReference>
<evidence type="ECO:0000256" key="8">
    <source>
        <dbReference type="ARBA" id="ARBA00022989"/>
    </source>
</evidence>
<keyword evidence="11" id="KW-0175">Coiled coil</keyword>
<sequence>MKNKLFKSSLKKKFIFGIFIIFFSSSVFLNYKIRTTFEENNNKKIEDSMLSIMNNSREFIRNQLTLENKPLNKTSFEESSYNIAVKLSLLNNCYVSMSDTNGNLIEAINPTLDNKYVSYKKDILEAVNNKSFYYLEDYSTKTILHFSYPIYFDNNFLGIASFKLDYTDFFKSNNDFIRNITIIQIITLLIAFLFTYYLITKITRPLNKLTSSVENITNGFYDNEIIINSNDEIGILAKKFNTMSQEIKNYIDKLQKEKNKIVKLEATRRDFFNNVTHELKTPLTGISAYAQLLSEGDLNDEEFQKRASNRILEESNRLHKLVIELLETSKGNSRIDEDFEITNTKLLIEDICFDLSLSLNKHNLKLVSSLENLELKCLKNKIKELVINLLDNAIKYSIPNTSIYINNYLQDNFWCLEIINSNEKISENILENLLEPFIRGNSKSKKGSLGLGLYICKTIVEEHEGSITLSSDTTFNVMIKIPFSETT</sequence>